<evidence type="ECO:0000256" key="1">
    <source>
        <dbReference type="ARBA" id="ARBA00022723"/>
    </source>
</evidence>
<dbReference type="EMBL" id="JACMSC010000007">
    <property type="protein sequence ID" value="KAG6513593.1"/>
    <property type="molecule type" value="Genomic_DNA"/>
</dbReference>
<evidence type="ECO:0000313" key="7">
    <source>
        <dbReference type="EMBL" id="KAG6513593.1"/>
    </source>
</evidence>
<evidence type="ECO:0000256" key="4">
    <source>
        <dbReference type="PROSITE-ProRule" id="PRU00175"/>
    </source>
</evidence>
<reference evidence="7 8" key="1">
    <citation type="submission" date="2020-08" db="EMBL/GenBank/DDBJ databases">
        <title>Plant Genome Project.</title>
        <authorList>
            <person name="Zhang R.-G."/>
        </authorList>
    </citation>
    <scope>NUCLEOTIDE SEQUENCE [LARGE SCALE GENOMIC DNA]</scope>
    <source>
        <tissue evidence="7">Rhizome</tissue>
    </source>
</reference>
<keyword evidence="2 4" id="KW-0863">Zinc-finger</keyword>
<accession>A0A8J5GSS3</accession>
<evidence type="ECO:0000256" key="2">
    <source>
        <dbReference type="ARBA" id="ARBA00022771"/>
    </source>
</evidence>
<keyword evidence="3" id="KW-0862">Zinc</keyword>
<comment type="caution">
    <text evidence="7">The sequence shown here is derived from an EMBL/GenBank/DDBJ whole genome shotgun (WGS) entry which is preliminary data.</text>
</comment>
<sequence length="181" mass="19876">MVLELTTRFLLSEAETPRSLPFDSDVAIILAVPLCTIVCIVSLALVAHCVWLHPAAASFALAPIPAPPNKGLKKKAIRVLPMLSFNSSASSITDSVVLLECIICLAEFADGEVLRVLPQCGHSFHSECVDTWLRSHSCPSCRLNLADPAPQQCPAVRLELRRQGTRRQRFQCVLAVRRKTH</sequence>
<evidence type="ECO:0000256" key="3">
    <source>
        <dbReference type="ARBA" id="ARBA00022833"/>
    </source>
</evidence>
<proteinExistence type="predicted"/>
<dbReference type="SMART" id="SM00184">
    <property type="entry name" value="RING"/>
    <property type="match status" value="1"/>
</dbReference>
<keyword evidence="1" id="KW-0479">Metal-binding</keyword>
<evidence type="ECO:0000259" key="6">
    <source>
        <dbReference type="PROSITE" id="PS50089"/>
    </source>
</evidence>
<protein>
    <recommendedName>
        <fullName evidence="6">RING-type domain-containing protein</fullName>
    </recommendedName>
</protein>
<organism evidence="7 8">
    <name type="scientific">Zingiber officinale</name>
    <name type="common">Ginger</name>
    <name type="synonym">Amomum zingiber</name>
    <dbReference type="NCBI Taxonomy" id="94328"/>
    <lineage>
        <taxon>Eukaryota</taxon>
        <taxon>Viridiplantae</taxon>
        <taxon>Streptophyta</taxon>
        <taxon>Embryophyta</taxon>
        <taxon>Tracheophyta</taxon>
        <taxon>Spermatophyta</taxon>
        <taxon>Magnoliopsida</taxon>
        <taxon>Liliopsida</taxon>
        <taxon>Zingiberales</taxon>
        <taxon>Zingiberaceae</taxon>
        <taxon>Zingiber</taxon>
    </lineage>
</organism>
<evidence type="ECO:0000313" key="8">
    <source>
        <dbReference type="Proteomes" id="UP000734854"/>
    </source>
</evidence>
<dbReference type="Pfam" id="PF13639">
    <property type="entry name" value="zf-RING_2"/>
    <property type="match status" value="1"/>
</dbReference>
<evidence type="ECO:0000256" key="5">
    <source>
        <dbReference type="SAM" id="Phobius"/>
    </source>
</evidence>
<feature type="transmembrane region" description="Helical" evidence="5">
    <location>
        <begin position="26"/>
        <end position="51"/>
    </location>
</feature>
<keyword evidence="8" id="KW-1185">Reference proteome</keyword>
<dbReference type="InterPro" id="IPR013083">
    <property type="entry name" value="Znf_RING/FYVE/PHD"/>
</dbReference>
<dbReference type="InterPro" id="IPR001841">
    <property type="entry name" value="Znf_RING"/>
</dbReference>
<dbReference type="PANTHER" id="PTHR45798:SF97">
    <property type="entry name" value="ALCOHOL-SENSITIVE RING FINGER PROTEIN 1"/>
    <property type="match status" value="1"/>
</dbReference>
<dbReference type="InterPro" id="IPR052788">
    <property type="entry name" value="RING-type_E3_ligase_ATL"/>
</dbReference>
<dbReference type="Gene3D" id="3.30.40.10">
    <property type="entry name" value="Zinc/RING finger domain, C3HC4 (zinc finger)"/>
    <property type="match status" value="1"/>
</dbReference>
<dbReference type="Proteomes" id="UP000734854">
    <property type="component" value="Unassembled WGS sequence"/>
</dbReference>
<dbReference type="PROSITE" id="PS50089">
    <property type="entry name" value="ZF_RING_2"/>
    <property type="match status" value="1"/>
</dbReference>
<name>A0A8J5GSS3_ZINOF</name>
<dbReference type="SUPFAM" id="SSF57850">
    <property type="entry name" value="RING/U-box"/>
    <property type="match status" value="1"/>
</dbReference>
<dbReference type="GO" id="GO:0008270">
    <property type="term" value="F:zinc ion binding"/>
    <property type="evidence" value="ECO:0007669"/>
    <property type="project" value="UniProtKB-KW"/>
</dbReference>
<keyword evidence="5" id="KW-1133">Transmembrane helix</keyword>
<dbReference type="PANTHER" id="PTHR45798">
    <property type="entry name" value="RING-H2 FINGER PROTEIN ATL61-RELATED-RELATED"/>
    <property type="match status" value="1"/>
</dbReference>
<keyword evidence="5" id="KW-0812">Transmembrane</keyword>
<gene>
    <name evidence="7" type="ORF">ZIOFF_023925</name>
</gene>
<feature type="domain" description="RING-type" evidence="6">
    <location>
        <begin position="101"/>
        <end position="142"/>
    </location>
</feature>
<keyword evidence="5" id="KW-0472">Membrane</keyword>
<dbReference type="AlphaFoldDB" id="A0A8J5GSS3"/>